<comment type="similarity">
    <text evidence="1 4">Belongs to the band 7/mec-2 family. Flotillin subfamily.</text>
</comment>
<sequence length="432" mass="48481">MFYTCGPNEAMVVSGFCRSPPVMISGGRVFVFPCIQQIQRISLNTLTLNVKSDKVYTCHGVPISVTGIAQMKIQGQNKQMLAAACQMFLGKSEGEIAHIALETLEGHQRAIIAHLTVEEIYKDRKKFSEQVFKVASSDLVNMGISVVSYTLKDVHDDQDYLHSLGKARTAQVQKDARIGEAMNKRDAVIREANAIQEKVSAQYMNEIEMAKAQRDYELKKAVYDIEVFTKKAESEMAYQLQVAKTKQRIEEEKMQVLVVERSQQITLQQQEITRKEKELEAKVKKPAEAERYRLEKLAEAERLQLIMEAEAEAESIKMRGEAKAYAVEAKGRAEAEQMAKKAEAFQNYKEGAMVDMLLEKLPLMAEEISKPLSATNKVTMVSSGGSEIGAAKLTGEVLDIMTRLPETIEKLTGVNISQVKTVFQTVLFLYFK</sequence>
<dbReference type="FunFam" id="3.30.479.30:FF:000003">
    <property type="entry name" value="Flotillin 2"/>
    <property type="match status" value="1"/>
</dbReference>
<evidence type="ECO:0000259" key="5">
    <source>
        <dbReference type="SMART" id="SM00244"/>
    </source>
</evidence>
<protein>
    <recommendedName>
        <fullName evidence="4">Flotillin</fullName>
    </recommendedName>
</protein>
<accession>A0A671LK77</accession>
<evidence type="ECO:0000313" key="7">
    <source>
        <dbReference type="Proteomes" id="UP000472260"/>
    </source>
</evidence>
<reference evidence="6" key="1">
    <citation type="submission" date="2025-08" db="UniProtKB">
        <authorList>
            <consortium name="Ensembl"/>
        </authorList>
    </citation>
    <scope>IDENTIFICATION</scope>
</reference>
<dbReference type="Pfam" id="PF01145">
    <property type="entry name" value="Band_7"/>
    <property type="match status" value="1"/>
</dbReference>
<dbReference type="GO" id="GO:0002020">
    <property type="term" value="F:protease binding"/>
    <property type="evidence" value="ECO:0007669"/>
    <property type="project" value="TreeGrafter"/>
</dbReference>
<dbReference type="InterPro" id="IPR031905">
    <property type="entry name" value="Flotillin_C"/>
</dbReference>
<dbReference type="PANTHER" id="PTHR13806">
    <property type="entry name" value="FLOTILLIN-RELATED"/>
    <property type="match status" value="1"/>
</dbReference>
<dbReference type="GO" id="GO:2000049">
    <property type="term" value="P:positive regulation of cell-cell adhesion mediated by cadherin"/>
    <property type="evidence" value="ECO:0007669"/>
    <property type="project" value="TreeGrafter"/>
</dbReference>
<gene>
    <name evidence="6" type="primary">LOC107665160</name>
</gene>
<dbReference type="CDD" id="cd03399">
    <property type="entry name" value="SPFH_flotillin"/>
    <property type="match status" value="1"/>
</dbReference>
<keyword evidence="3 4" id="KW-0472">Membrane</keyword>
<dbReference type="GO" id="GO:1901890">
    <property type="term" value="P:positive regulation of cell junction assembly"/>
    <property type="evidence" value="ECO:0007669"/>
    <property type="project" value="TreeGrafter"/>
</dbReference>
<dbReference type="SMART" id="SM00244">
    <property type="entry name" value="PHB"/>
    <property type="match status" value="1"/>
</dbReference>
<dbReference type="GO" id="GO:0016600">
    <property type="term" value="C:flotillin complex"/>
    <property type="evidence" value="ECO:0007669"/>
    <property type="project" value="TreeGrafter"/>
</dbReference>
<organism evidence="6 7">
    <name type="scientific">Sinocyclocheilus anshuiensis</name>
    <dbReference type="NCBI Taxonomy" id="1608454"/>
    <lineage>
        <taxon>Eukaryota</taxon>
        <taxon>Metazoa</taxon>
        <taxon>Chordata</taxon>
        <taxon>Craniata</taxon>
        <taxon>Vertebrata</taxon>
        <taxon>Euteleostomi</taxon>
        <taxon>Actinopterygii</taxon>
        <taxon>Neopterygii</taxon>
        <taxon>Teleostei</taxon>
        <taxon>Ostariophysi</taxon>
        <taxon>Cypriniformes</taxon>
        <taxon>Cyprinidae</taxon>
        <taxon>Cyprininae</taxon>
        <taxon>Sinocyclocheilus</taxon>
    </lineage>
</organism>
<evidence type="ECO:0000256" key="1">
    <source>
        <dbReference type="ARBA" id="ARBA00007161"/>
    </source>
</evidence>
<comment type="subunit">
    <text evidence="4">Heterooligomeric complex.</text>
</comment>
<feature type="domain" description="Band 7" evidence="5">
    <location>
        <begin position="84"/>
        <end position="266"/>
    </location>
</feature>
<dbReference type="SUPFAM" id="SSF117892">
    <property type="entry name" value="Band 7/SPFH domain"/>
    <property type="match status" value="1"/>
</dbReference>
<dbReference type="Proteomes" id="UP000472260">
    <property type="component" value="Unassembled WGS sequence"/>
</dbReference>
<keyword evidence="2" id="KW-0967">Endosome</keyword>
<dbReference type="GO" id="GO:0072659">
    <property type="term" value="P:protein localization to plasma membrane"/>
    <property type="evidence" value="ECO:0007669"/>
    <property type="project" value="TreeGrafter"/>
</dbReference>
<proteinExistence type="inferred from homology"/>
<dbReference type="GO" id="GO:0002090">
    <property type="term" value="P:regulation of receptor internalization"/>
    <property type="evidence" value="ECO:0007669"/>
    <property type="project" value="TreeGrafter"/>
</dbReference>
<reference evidence="6" key="2">
    <citation type="submission" date="2025-09" db="UniProtKB">
        <authorList>
            <consortium name="Ensembl"/>
        </authorList>
    </citation>
    <scope>IDENTIFICATION</scope>
</reference>
<dbReference type="AlphaFoldDB" id="A0A671LK77"/>
<evidence type="ECO:0000256" key="2">
    <source>
        <dbReference type="ARBA" id="ARBA00022753"/>
    </source>
</evidence>
<evidence type="ECO:0000256" key="4">
    <source>
        <dbReference type="RuleBase" id="RU366054"/>
    </source>
</evidence>
<name>A0A671LK77_9TELE</name>
<dbReference type="Ensembl" id="ENSSANT00000021559.1">
    <property type="protein sequence ID" value="ENSSANP00000020220.1"/>
    <property type="gene ID" value="ENSSANG00000010476.1"/>
</dbReference>
<comment type="subcellular location">
    <subcellularLocation>
        <location evidence="4">Membrane</location>
    </subcellularLocation>
    <subcellularLocation>
        <location evidence="4">Endosome</location>
    </subcellularLocation>
</comment>
<dbReference type="InterPro" id="IPR036013">
    <property type="entry name" value="Band_7/SPFH_dom_sf"/>
</dbReference>
<dbReference type="Pfam" id="PF15975">
    <property type="entry name" value="Flot"/>
    <property type="match status" value="1"/>
</dbReference>
<dbReference type="InterPro" id="IPR027705">
    <property type="entry name" value="Flotillin_fam"/>
</dbReference>
<dbReference type="InterPro" id="IPR001107">
    <property type="entry name" value="Band_7"/>
</dbReference>
<dbReference type="GO" id="GO:0070528">
    <property type="term" value="P:protein kinase C signaling"/>
    <property type="evidence" value="ECO:0007669"/>
    <property type="project" value="TreeGrafter"/>
</dbReference>
<evidence type="ECO:0000313" key="6">
    <source>
        <dbReference type="Ensembl" id="ENSSANP00000020220.1"/>
    </source>
</evidence>
<dbReference type="GO" id="GO:0045807">
    <property type="term" value="P:positive regulation of endocytosis"/>
    <property type="evidence" value="ECO:0007669"/>
    <property type="project" value="TreeGrafter"/>
</dbReference>
<dbReference type="GO" id="GO:0005768">
    <property type="term" value="C:endosome"/>
    <property type="evidence" value="ECO:0007669"/>
    <property type="project" value="UniProtKB-SubCell"/>
</dbReference>
<keyword evidence="7" id="KW-1185">Reference proteome</keyword>
<evidence type="ECO:0000256" key="3">
    <source>
        <dbReference type="ARBA" id="ARBA00023136"/>
    </source>
</evidence>
<dbReference type="PANTHER" id="PTHR13806:SF33">
    <property type="entry name" value="FLOTILLIN"/>
    <property type="match status" value="1"/>
</dbReference>
<dbReference type="Gene3D" id="3.30.479.30">
    <property type="entry name" value="Band 7 domain"/>
    <property type="match status" value="1"/>
</dbReference>